<dbReference type="Gene3D" id="1.20.1250.20">
    <property type="entry name" value="MFS general substrate transporter like domains"/>
    <property type="match status" value="1"/>
</dbReference>
<proteinExistence type="predicted"/>
<dbReference type="Proteomes" id="UP000030008">
    <property type="component" value="Unassembled WGS sequence"/>
</dbReference>
<evidence type="ECO:0000313" key="12">
    <source>
        <dbReference type="Proteomes" id="UP000503330"/>
    </source>
</evidence>
<dbReference type="SUPFAM" id="SSF103473">
    <property type="entry name" value="MFS general substrate transporter"/>
    <property type="match status" value="1"/>
</dbReference>
<accession>A0A099ID21</accession>
<dbReference type="Proteomes" id="UP001203972">
    <property type="component" value="Unassembled WGS sequence"/>
</dbReference>
<keyword evidence="4 6" id="KW-1133">Transmembrane helix</keyword>
<feature type="domain" description="Major facilitator superfamily (MFS) profile" evidence="7">
    <location>
        <begin position="10"/>
        <end position="398"/>
    </location>
</feature>
<keyword evidence="5 6" id="KW-0472">Membrane</keyword>
<feature type="transmembrane region" description="Helical" evidence="6">
    <location>
        <begin position="81"/>
        <end position="102"/>
    </location>
</feature>
<keyword evidence="3 6" id="KW-0812">Transmembrane</keyword>
<evidence type="ECO:0000313" key="9">
    <source>
        <dbReference type="EMBL" id="MCR0233964.1"/>
    </source>
</evidence>
<evidence type="ECO:0000256" key="4">
    <source>
        <dbReference type="ARBA" id="ARBA00022989"/>
    </source>
</evidence>
<evidence type="ECO:0000256" key="1">
    <source>
        <dbReference type="ARBA" id="ARBA00004651"/>
    </source>
</evidence>
<protein>
    <submittedName>
        <fullName evidence="8">MFS transporter</fullName>
    </submittedName>
</protein>
<reference evidence="8 11" key="1">
    <citation type="submission" date="2014-08" db="EMBL/GenBank/DDBJ databases">
        <title>Clostridium innocuum, an unnegligible vancomycin-resistant pathogen causing extra-intestinal infections.</title>
        <authorList>
            <person name="Feng Y."/>
            <person name="Chiu C.-H."/>
        </authorList>
    </citation>
    <scope>NUCLEOTIDE SEQUENCE [LARGE SCALE GENOMIC DNA]</scope>
    <source>
        <strain evidence="8 11">AN88</strain>
    </source>
</reference>
<dbReference type="GO" id="GO:0005886">
    <property type="term" value="C:plasma membrane"/>
    <property type="evidence" value="ECO:0007669"/>
    <property type="project" value="UniProtKB-SubCell"/>
</dbReference>
<reference evidence="9" key="3">
    <citation type="journal article" date="2022" name="Clin. Infect. Dis.">
        <title>Association between Clostridium innocuum and antibiotic-associated diarrhea in adults and children: A cross-sectional study and comparative genomics analysis.</title>
        <authorList>
            <person name="Cherny K.E."/>
            <person name="Muscat E.B."/>
            <person name="Balaji A."/>
            <person name="Mukherjee J."/>
            <person name="Ozer E.A."/>
            <person name="Angarone M.P."/>
            <person name="Hauser A.R."/>
            <person name="Sichel J.S."/>
            <person name="Amponsah E."/>
            <person name="Kociolek L.K."/>
        </authorList>
    </citation>
    <scope>NUCLEOTIDE SEQUENCE</scope>
    <source>
        <strain evidence="9">NU1-AC-029v</strain>
    </source>
</reference>
<keyword evidence="2" id="KW-0813">Transport</keyword>
<organism evidence="8 11">
    <name type="scientific">Clostridium innocuum</name>
    <dbReference type="NCBI Taxonomy" id="1522"/>
    <lineage>
        <taxon>Bacteria</taxon>
        <taxon>Bacillati</taxon>
        <taxon>Bacillota</taxon>
        <taxon>Clostridia</taxon>
        <taxon>Eubacteriales</taxon>
        <taxon>Clostridiaceae</taxon>
        <taxon>Clostridium</taxon>
    </lineage>
</organism>
<feature type="transmembrane region" description="Helical" evidence="6">
    <location>
        <begin position="257"/>
        <end position="274"/>
    </location>
</feature>
<dbReference type="PANTHER" id="PTHR23508">
    <property type="entry name" value="CARBOXYLIC ACID TRANSPORTER PROTEIN HOMOLOG"/>
    <property type="match status" value="1"/>
</dbReference>
<evidence type="ECO:0000313" key="10">
    <source>
        <dbReference type="EMBL" id="QJA03333.1"/>
    </source>
</evidence>
<dbReference type="PROSITE" id="PS51257">
    <property type="entry name" value="PROKAR_LIPOPROTEIN"/>
    <property type="match status" value="1"/>
</dbReference>
<evidence type="ECO:0000256" key="5">
    <source>
        <dbReference type="ARBA" id="ARBA00023136"/>
    </source>
</evidence>
<dbReference type="EMBL" id="CP048838">
    <property type="protein sequence ID" value="QJA03333.1"/>
    <property type="molecule type" value="Genomic_DNA"/>
</dbReference>
<feature type="transmembrane region" description="Helical" evidence="6">
    <location>
        <begin position="167"/>
        <end position="186"/>
    </location>
</feature>
<feature type="transmembrane region" description="Helical" evidence="6">
    <location>
        <begin position="139"/>
        <end position="161"/>
    </location>
</feature>
<name>A0A099ID21_CLOIN</name>
<evidence type="ECO:0000313" key="11">
    <source>
        <dbReference type="Proteomes" id="UP000030008"/>
    </source>
</evidence>
<feature type="transmembrane region" description="Helical" evidence="6">
    <location>
        <begin position="48"/>
        <end position="69"/>
    </location>
</feature>
<feature type="transmembrane region" description="Helical" evidence="6">
    <location>
        <begin position="347"/>
        <end position="367"/>
    </location>
</feature>
<evidence type="ECO:0000256" key="3">
    <source>
        <dbReference type="ARBA" id="ARBA00022692"/>
    </source>
</evidence>
<dbReference type="PANTHER" id="PTHR23508:SF10">
    <property type="entry name" value="CARBOXYLIC ACID TRANSPORTER PROTEIN HOMOLOG"/>
    <property type="match status" value="1"/>
</dbReference>
<evidence type="ECO:0000256" key="6">
    <source>
        <dbReference type="SAM" id="Phobius"/>
    </source>
</evidence>
<dbReference type="EMBL" id="JAKTMA010000026">
    <property type="protein sequence ID" value="MCR0233964.1"/>
    <property type="molecule type" value="Genomic_DNA"/>
</dbReference>
<evidence type="ECO:0000259" key="7">
    <source>
        <dbReference type="PROSITE" id="PS50850"/>
    </source>
</evidence>
<feature type="transmembrane region" description="Helical" evidence="6">
    <location>
        <begin position="217"/>
        <end position="237"/>
    </location>
</feature>
<dbReference type="Pfam" id="PF07690">
    <property type="entry name" value="MFS_1"/>
    <property type="match status" value="1"/>
</dbReference>
<feature type="transmembrane region" description="Helical" evidence="6">
    <location>
        <begin position="21"/>
        <end position="42"/>
    </location>
</feature>
<dbReference type="EMBL" id="JQIF01000001">
    <property type="protein sequence ID" value="KGJ55072.1"/>
    <property type="molecule type" value="Genomic_DNA"/>
</dbReference>
<feature type="transmembrane region" description="Helical" evidence="6">
    <location>
        <begin position="310"/>
        <end position="335"/>
    </location>
</feature>
<dbReference type="InterPro" id="IPR036259">
    <property type="entry name" value="MFS_trans_sf"/>
</dbReference>
<dbReference type="RefSeq" id="WP_008817480.1">
    <property type="nucleotide sequence ID" value="NZ_AP025565.1"/>
</dbReference>
<feature type="transmembrane region" description="Helical" evidence="6">
    <location>
        <begin position="108"/>
        <end position="127"/>
    </location>
</feature>
<evidence type="ECO:0000256" key="2">
    <source>
        <dbReference type="ARBA" id="ARBA00022448"/>
    </source>
</evidence>
<dbReference type="InterPro" id="IPR020846">
    <property type="entry name" value="MFS_dom"/>
</dbReference>
<dbReference type="GO" id="GO:0046943">
    <property type="term" value="F:carboxylic acid transmembrane transporter activity"/>
    <property type="evidence" value="ECO:0007669"/>
    <property type="project" value="TreeGrafter"/>
</dbReference>
<dbReference type="AlphaFoldDB" id="A0A099ID21"/>
<dbReference type="GeneID" id="61926518"/>
<gene>
    <name evidence="8" type="ORF">CIAN88_00415</name>
    <name evidence="10" type="ORF">G4D54_13235</name>
    <name evidence="9" type="ORF">MKC95_14415</name>
</gene>
<reference evidence="10 12" key="2">
    <citation type="submission" date="2020-02" db="EMBL/GenBank/DDBJ databases">
        <authorList>
            <person name="Kociolek L.K."/>
            <person name="Ozer E.A."/>
        </authorList>
    </citation>
    <scope>NUCLEOTIDE SEQUENCE [LARGE SCALE GENOMIC DNA]</scope>
    <source>
        <strain evidence="10 12">ATCC 14501</strain>
    </source>
</reference>
<sequence>MSQERMNMSTYQKTALGTTMAGLGMQSCSTMLLSYVLTSIIADFAISSTAGGAISTITNLGMLAGGIIFGTLADKYGRVKIFAITVAIFSIATGLTACSTSITAIYVLRFLVGVGGGGEYGVIMSIIADSFAEGKRGRITSFVTIAGQLGSIIAAIGAALIIPTFGWRGLFVFGALPIFLAVFILWKLPESEAWKAVKKESVTKKSGIRDLFTEGRAFTTIRLTIMAIVQVAGYFGLMNWLPSILQNKAGLSISGSSIWMIATIIGMSLGMLVFGQIMDKIGAKTAYASFLIASAIAVFAYSFADSAMLILVGGAIVGFFANGMNAGYGAIVGNLYPTHIRATANNIIFNIGRAIGGFSSIAIGFFLDNYSLTVAMAFLTVLYCISLITVTTLQIHKPKPAETQA</sequence>
<dbReference type="PROSITE" id="PS50850">
    <property type="entry name" value="MFS"/>
    <property type="match status" value="1"/>
</dbReference>
<comment type="subcellular location">
    <subcellularLocation>
        <location evidence="1">Cell membrane</location>
        <topology evidence="1">Multi-pass membrane protein</topology>
    </subcellularLocation>
</comment>
<dbReference type="InterPro" id="IPR011701">
    <property type="entry name" value="MFS"/>
</dbReference>
<evidence type="ECO:0000313" key="8">
    <source>
        <dbReference type="EMBL" id="KGJ55072.1"/>
    </source>
</evidence>
<feature type="transmembrane region" description="Helical" evidence="6">
    <location>
        <begin position="286"/>
        <end position="304"/>
    </location>
</feature>
<dbReference type="Proteomes" id="UP000503330">
    <property type="component" value="Chromosome"/>
</dbReference>
<feature type="transmembrane region" description="Helical" evidence="6">
    <location>
        <begin position="373"/>
        <end position="393"/>
    </location>
</feature>